<dbReference type="RefSeq" id="WP_311366998.1">
    <property type="nucleotide sequence ID" value="NZ_JAVRHX010000001.1"/>
</dbReference>
<reference evidence="2 3" key="1">
    <citation type="submission" date="2023-09" db="EMBL/GenBank/DDBJ databases">
        <authorList>
            <person name="Rey-Velasco X."/>
        </authorList>
    </citation>
    <scope>NUCLEOTIDE SEQUENCE [LARGE SCALE GENOMIC DNA]</scope>
    <source>
        <strain evidence="2 3">P117</strain>
    </source>
</reference>
<gene>
    <name evidence="2" type="ORF">RM552_01345</name>
</gene>
<evidence type="ECO:0000313" key="2">
    <source>
        <dbReference type="EMBL" id="MDT0593486.1"/>
    </source>
</evidence>
<name>A0ABU2ZML1_9ALTE</name>
<sequence>MINSKGLIVRCGWASLSLLLLSCILLFGVNNKAKAYTLSEAKKEMFSNIYSTELGPISACPENTLRDIAFCSEQLKNAGNAPFILLPIGRPKALVVLFHGLSDSPFFMRSLAQFLQTKGYMVIAPLSPGHGKFEADADMEDENLGKRWLDHVDKVMDFGLSFELPTVIGGFSTGGTFAAHYSIRNAKKLDALLLFSGALRLTSSAETMSKIWGIKFLAKILDGEYETMGPNPFKYPSVASYSALVLMDLIKDVRGMLEETTVRLPIFAAHSLADNVTLFEGIEETTSAIEGKHTIFKIDEEFDMCHADLPISSAQLIGLDFDKSQVNENERCAVPKANPLHSNMLLMLESFLQEHVNSK</sequence>
<organism evidence="2 3">
    <name type="scientific">Glaciecola petra</name>
    <dbReference type="NCBI Taxonomy" id="3075602"/>
    <lineage>
        <taxon>Bacteria</taxon>
        <taxon>Pseudomonadati</taxon>
        <taxon>Pseudomonadota</taxon>
        <taxon>Gammaproteobacteria</taxon>
        <taxon>Alteromonadales</taxon>
        <taxon>Alteromonadaceae</taxon>
        <taxon>Glaciecola</taxon>
    </lineage>
</organism>
<dbReference type="InterPro" id="IPR051044">
    <property type="entry name" value="MAG_DAG_Lipase"/>
</dbReference>
<dbReference type="EMBL" id="JAVRHX010000001">
    <property type="protein sequence ID" value="MDT0593486.1"/>
    <property type="molecule type" value="Genomic_DNA"/>
</dbReference>
<dbReference type="PANTHER" id="PTHR11614">
    <property type="entry name" value="PHOSPHOLIPASE-RELATED"/>
    <property type="match status" value="1"/>
</dbReference>
<dbReference type="InterPro" id="IPR022742">
    <property type="entry name" value="Hydrolase_4"/>
</dbReference>
<proteinExistence type="predicted"/>
<protein>
    <submittedName>
        <fullName evidence="2">Alpha/beta hydrolase</fullName>
    </submittedName>
</protein>
<dbReference type="SUPFAM" id="SSF53474">
    <property type="entry name" value="alpha/beta-Hydrolases"/>
    <property type="match status" value="1"/>
</dbReference>
<dbReference type="Proteomes" id="UP001253545">
    <property type="component" value="Unassembled WGS sequence"/>
</dbReference>
<evidence type="ECO:0000259" key="1">
    <source>
        <dbReference type="Pfam" id="PF12146"/>
    </source>
</evidence>
<keyword evidence="2" id="KW-0378">Hydrolase</keyword>
<dbReference type="InterPro" id="IPR029058">
    <property type="entry name" value="AB_hydrolase_fold"/>
</dbReference>
<comment type="caution">
    <text evidence="2">The sequence shown here is derived from an EMBL/GenBank/DDBJ whole genome shotgun (WGS) entry which is preliminary data.</text>
</comment>
<dbReference type="PROSITE" id="PS51257">
    <property type="entry name" value="PROKAR_LIPOPROTEIN"/>
    <property type="match status" value="1"/>
</dbReference>
<dbReference type="Pfam" id="PF12146">
    <property type="entry name" value="Hydrolase_4"/>
    <property type="match status" value="1"/>
</dbReference>
<evidence type="ECO:0000313" key="3">
    <source>
        <dbReference type="Proteomes" id="UP001253545"/>
    </source>
</evidence>
<feature type="domain" description="Serine aminopeptidase S33" evidence="1">
    <location>
        <begin position="90"/>
        <end position="220"/>
    </location>
</feature>
<dbReference type="GO" id="GO:0016787">
    <property type="term" value="F:hydrolase activity"/>
    <property type="evidence" value="ECO:0007669"/>
    <property type="project" value="UniProtKB-KW"/>
</dbReference>
<keyword evidence="3" id="KW-1185">Reference proteome</keyword>
<dbReference type="Gene3D" id="3.40.50.1820">
    <property type="entry name" value="alpha/beta hydrolase"/>
    <property type="match status" value="1"/>
</dbReference>
<accession>A0ABU2ZML1</accession>